<name>A0A4Q7NV30_9ACTN</name>
<dbReference type="CDD" id="cd23763">
    <property type="entry name" value="ASKHA_ATPase_ROK"/>
    <property type="match status" value="1"/>
</dbReference>
<accession>A0A4Q7NV30</accession>
<gene>
    <name evidence="2" type="ORF">EV189_0027</name>
</gene>
<organism evidence="2 3">
    <name type="scientific">Motilibacter rhizosphaerae</name>
    <dbReference type="NCBI Taxonomy" id="598652"/>
    <lineage>
        <taxon>Bacteria</taxon>
        <taxon>Bacillati</taxon>
        <taxon>Actinomycetota</taxon>
        <taxon>Actinomycetes</taxon>
        <taxon>Motilibacterales</taxon>
        <taxon>Motilibacteraceae</taxon>
        <taxon>Motilibacter</taxon>
    </lineage>
</organism>
<dbReference type="AlphaFoldDB" id="A0A4Q7NV30"/>
<dbReference type="InterPro" id="IPR043129">
    <property type="entry name" value="ATPase_NBD"/>
</dbReference>
<comment type="similarity">
    <text evidence="1">Belongs to the ROK (NagC/XylR) family.</text>
</comment>
<dbReference type="InterPro" id="IPR000600">
    <property type="entry name" value="ROK"/>
</dbReference>
<keyword evidence="2" id="KW-0808">Transferase</keyword>
<keyword evidence="3" id="KW-1185">Reference proteome</keyword>
<dbReference type="Proteomes" id="UP000293638">
    <property type="component" value="Unassembled WGS sequence"/>
</dbReference>
<evidence type="ECO:0000313" key="3">
    <source>
        <dbReference type="Proteomes" id="UP000293638"/>
    </source>
</evidence>
<protein>
    <submittedName>
        <fullName evidence="2">Glucokinase</fullName>
    </submittedName>
</protein>
<proteinExistence type="inferred from homology"/>
<dbReference type="EMBL" id="SGXD01000001">
    <property type="protein sequence ID" value="RZS90800.1"/>
    <property type="molecule type" value="Genomic_DNA"/>
</dbReference>
<dbReference type="PANTHER" id="PTHR18964:SF149">
    <property type="entry name" value="BIFUNCTIONAL UDP-N-ACETYLGLUCOSAMINE 2-EPIMERASE_N-ACETYLMANNOSAMINE KINASE"/>
    <property type="match status" value="1"/>
</dbReference>
<dbReference type="OrthoDB" id="9795247at2"/>
<evidence type="ECO:0000313" key="2">
    <source>
        <dbReference type="EMBL" id="RZS90800.1"/>
    </source>
</evidence>
<dbReference type="SUPFAM" id="SSF53067">
    <property type="entry name" value="Actin-like ATPase domain"/>
    <property type="match status" value="1"/>
</dbReference>
<sequence length="328" mass="33525">MTDAVLAVDIGGTKVALAVADADGNVLASRVFATEEERGAHDVVSRICDGGRDLLQRSGIDVSGVGVVSPGVVEPHGVRLAPNNRGWEELALEDEVRRGLGAPVRADNDVKSATRAEARWGALRGASDGLLVNLGTGLSAGALVGGQVLRGAHGAALEIAYQVPSGAPVRGYADGAAPLEELVSGAALAREATRVLGRPAHAGHVLSAAHRAPATPEEGELAALAGAALEELSRAVANLAVAFDPEVVALYGGMLRTPEPLLRSLSSALAATVPYPPRLVRADFRERATLAGACLLAYEAAGLPVPDELHLDDVDARHDAAPAPARTV</sequence>
<reference evidence="2 3" key="1">
    <citation type="submission" date="2019-02" db="EMBL/GenBank/DDBJ databases">
        <title>Genomic Encyclopedia of Type Strains, Phase IV (KMG-IV): sequencing the most valuable type-strain genomes for metagenomic binning, comparative biology and taxonomic classification.</title>
        <authorList>
            <person name="Goeker M."/>
        </authorList>
    </citation>
    <scope>NUCLEOTIDE SEQUENCE [LARGE SCALE GENOMIC DNA]</scope>
    <source>
        <strain evidence="2 3">DSM 45622</strain>
    </source>
</reference>
<comment type="caution">
    <text evidence="2">The sequence shown here is derived from an EMBL/GenBank/DDBJ whole genome shotgun (WGS) entry which is preliminary data.</text>
</comment>
<keyword evidence="2" id="KW-0418">Kinase</keyword>
<dbReference type="Pfam" id="PF00480">
    <property type="entry name" value="ROK"/>
    <property type="match status" value="1"/>
</dbReference>
<dbReference type="PANTHER" id="PTHR18964">
    <property type="entry name" value="ROK (REPRESSOR, ORF, KINASE) FAMILY"/>
    <property type="match status" value="1"/>
</dbReference>
<dbReference type="Gene3D" id="3.30.420.40">
    <property type="match status" value="2"/>
</dbReference>
<dbReference type="RefSeq" id="WP_130490945.1">
    <property type="nucleotide sequence ID" value="NZ_SGXD01000001.1"/>
</dbReference>
<evidence type="ECO:0000256" key="1">
    <source>
        <dbReference type="ARBA" id="ARBA00006479"/>
    </source>
</evidence>
<dbReference type="GO" id="GO:0016301">
    <property type="term" value="F:kinase activity"/>
    <property type="evidence" value="ECO:0007669"/>
    <property type="project" value="UniProtKB-KW"/>
</dbReference>